<dbReference type="OrthoDB" id="9152at10239"/>
<evidence type="ECO:0000313" key="1">
    <source>
        <dbReference type="EMBL" id="AGY47997.1"/>
    </source>
</evidence>
<dbReference type="Proteomes" id="UP000017654">
    <property type="component" value="Segment"/>
</dbReference>
<dbReference type="GO" id="GO:0016301">
    <property type="term" value="F:kinase activity"/>
    <property type="evidence" value="ECO:0007669"/>
    <property type="project" value="UniProtKB-KW"/>
</dbReference>
<dbReference type="EMBL" id="KF669656">
    <property type="protein sequence ID" value="AGY47997.1"/>
    <property type="molecule type" value="Genomic_DNA"/>
</dbReference>
<organism evidence="1 2">
    <name type="scientific">Acinetobacter phage Petty</name>
    <dbReference type="NCBI Taxonomy" id="1406779"/>
    <lineage>
        <taxon>Viruses</taxon>
        <taxon>Duplodnaviria</taxon>
        <taxon>Heunggongvirae</taxon>
        <taxon>Uroviricota</taxon>
        <taxon>Caudoviricetes</taxon>
        <taxon>Autographivirales</taxon>
        <taxon>Autoscriptoviridae</taxon>
        <taxon>Beijerinckvirinae</taxon>
        <taxon>Pettyvirus</taxon>
        <taxon>Pettyvirus petty</taxon>
    </lineage>
</organism>
<dbReference type="SUPFAM" id="SSF52540">
    <property type="entry name" value="P-loop containing nucleoside triphosphate hydrolases"/>
    <property type="match status" value="1"/>
</dbReference>
<gene>
    <name evidence="1" type="ORF">Petty_25</name>
</gene>
<name>U5PZG3_9CAUD</name>
<reference evidence="1 2" key="1">
    <citation type="journal article" date="2013" name="Genome Announc.">
        <title>Complete Genome of Acinetobacter baumannii Podophage Petty.</title>
        <authorList>
            <person name="Mumm I.P."/>
            <person name="Wood T.L."/>
            <person name="Chamakura K.R."/>
            <person name="Kuty Everett G.F."/>
        </authorList>
    </citation>
    <scope>NUCLEOTIDE SEQUENCE [LARGE SCALE GENOMIC DNA]</scope>
</reference>
<dbReference type="GeneID" id="18503463"/>
<dbReference type="Gene3D" id="3.40.50.300">
    <property type="entry name" value="P-loop containing nucleotide triphosphate hydrolases"/>
    <property type="match status" value="1"/>
</dbReference>
<proteinExistence type="predicted"/>
<keyword evidence="1" id="KW-0808">Transferase</keyword>
<dbReference type="RefSeq" id="YP_009006522.1">
    <property type="nucleotide sequence ID" value="NC_023570.1"/>
</dbReference>
<dbReference type="InterPro" id="IPR027417">
    <property type="entry name" value="P-loop_NTPase"/>
</dbReference>
<keyword evidence="1" id="KW-0418">Kinase</keyword>
<evidence type="ECO:0000313" key="2">
    <source>
        <dbReference type="Proteomes" id="UP000017654"/>
    </source>
</evidence>
<dbReference type="KEGG" id="vg:18503463"/>
<sequence>MKIGLIGLAGAGKDTAAVIMQRILQEQTGKYYSIERYANLLKTCARRVFGDNFDDRDVKEVKIPVTKELHDLMIAVTSYCQRALGLRDKDIDRWHSLCNKHLGSLSEVSPRLFQQLLGTEVGRAINPDVWVNYLHSQDYGMIITDCRFPNELVDKRILIIRHDVPENIHSSEEFAAKLQTDHTARLGVVDYVIHNTGTIEELETRLRFALTTL</sequence>
<accession>U5PZG3</accession>
<keyword evidence="2" id="KW-1185">Reference proteome</keyword>
<protein>
    <submittedName>
        <fullName evidence="1">Deoxynucleoside monophosphate kinase</fullName>
    </submittedName>
</protein>